<dbReference type="Proteomes" id="UP000321805">
    <property type="component" value="Chromosome"/>
</dbReference>
<protein>
    <submittedName>
        <fullName evidence="1">Uncharacterized protein</fullName>
    </submittedName>
</protein>
<evidence type="ECO:0000313" key="2">
    <source>
        <dbReference type="Proteomes" id="UP000321805"/>
    </source>
</evidence>
<name>A0A5B8UAM1_9ACTN</name>
<dbReference type="RefSeq" id="WP_146922026.1">
    <property type="nucleotide sequence ID" value="NZ_CP042430.1"/>
</dbReference>
<keyword evidence="2" id="KW-1185">Reference proteome</keyword>
<proteinExistence type="predicted"/>
<dbReference type="KEGG" id="bsol:FSW04_20155"/>
<organism evidence="1 2">
    <name type="scientific">Baekduia soli</name>
    <dbReference type="NCBI Taxonomy" id="496014"/>
    <lineage>
        <taxon>Bacteria</taxon>
        <taxon>Bacillati</taxon>
        <taxon>Actinomycetota</taxon>
        <taxon>Thermoleophilia</taxon>
        <taxon>Solirubrobacterales</taxon>
        <taxon>Baekduiaceae</taxon>
        <taxon>Baekduia</taxon>
    </lineage>
</organism>
<reference evidence="1 2" key="1">
    <citation type="journal article" date="2018" name="J. Microbiol.">
        <title>Baekduia soli gen. nov., sp. nov., a novel bacterium isolated from the soil of Baekdu Mountain and proposal of a novel family name, Baekduiaceae fam. nov.</title>
        <authorList>
            <person name="An D.S."/>
            <person name="Siddiqi M.Z."/>
            <person name="Kim K.H."/>
            <person name="Yu H.S."/>
            <person name="Im W.T."/>
        </authorList>
    </citation>
    <scope>NUCLEOTIDE SEQUENCE [LARGE SCALE GENOMIC DNA]</scope>
    <source>
        <strain evidence="1 2">BR7-21</strain>
    </source>
</reference>
<dbReference type="EMBL" id="CP042430">
    <property type="protein sequence ID" value="QEC49661.1"/>
    <property type="molecule type" value="Genomic_DNA"/>
</dbReference>
<gene>
    <name evidence="1" type="ORF">FSW04_20155</name>
</gene>
<evidence type="ECO:0000313" key="1">
    <source>
        <dbReference type="EMBL" id="QEC49661.1"/>
    </source>
</evidence>
<dbReference type="AlphaFoldDB" id="A0A5B8UAM1"/>
<sequence>MSAAREELRQAVHRGDDVAIDRLGWAAVFEVLDRFWAKRLATADRLAYATAVGHVPADTVRDTLVALASSGQSPYRPAPAQLAAAVAPTATNTPPGGRRLRTDQHPVALARVRELLAASHPVCGCRGARQFLRDAAGVMRCAACTGLEQGQADTALEADQPDEALAA</sequence>
<accession>A0A5B8UAM1</accession>